<feature type="transmembrane region" description="Helical" evidence="10">
    <location>
        <begin position="43"/>
        <end position="67"/>
    </location>
</feature>
<keyword evidence="8" id="KW-0675">Receptor</keyword>
<comment type="similarity">
    <text evidence="2">Belongs to the G-protein coupled receptor 4 family.</text>
</comment>
<reference evidence="11" key="1">
    <citation type="journal article" date="2020" name="Stud. Mycol.">
        <title>101 Dothideomycetes genomes: a test case for predicting lifestyles and emergence of pathogens.</title>
        <authorList>
            <person name="Haridas S."/>
            <person name="Albert R."/>
            <person name="Binder M."/>
            <person name="Bloem J."/>
            <person name="Labutti K."/>
            <person name="Salamov A."/>
            <person name="Andreopoulos B."/>
            <person name="Baker S."/>
            <person name="Barry K."/>
            <person name="Bills G."/>
            <person name="Bluhm B."/>
            <person name="Cannon C."/>
            <person name="Castanera R."/>
            <person name="Culley D."/>
            <person name="Daum C."/>
            <person name="Ezra D."/>
            <person name="Gonzalez J."/>
            <person name="Henrissat B."/>
            <person name="Kuo A."/>
            <person name="Liang C."/>
            <person name="Lipzen A."/>
            <person name="Lutzoni F."/>
            <person name="Magnuson J."/>
            <person name="Mondo S."/>
            <person name="Nolan M."/>
            <person name="Ohm R."/>
            <person name="Pangilinan J."/>
            <person name="Park H.-J."/>
            <person name="Ramirez L."/>
            <person name="Alfaro M."/>
            <person name="Sun H."/>
            <person name="Tritt A."/>
            <person name="Yoshinaga Y."/>
            <person name="Zwiers L.-H."/>
            <person name="Turgeon B."/>
            <person name="Goodwin S."/>
            <person name="Spatafora J."/>
            <person name="Crous P."/>
            <person name="Grigoriev I."/>
        </authorList>
    </citation>
    <scope>NUCLEOTIDE SEQUENCE</scope>
    <source>
        <strain evidence="11">CBS 107.79</strain>
    </source>
</reference>
<dbReference type="PRINTS" id="PR00899">
    <property type="entry name" value="GPCRSTE3"/>
</dbReference>
<evidence type="ECO:0000256" key="10">
    <source>
        <dbReference type="SAM" id="Phobius"/>
    </source>
</evidence>
<dbReference type="PANTHER" id="PTHR28097:SF1">
    <property type="entry name" value="PHEROMONE A FACTOR RECEPTOR"/>
    <property type="match status" value="1"/>
</dbReference>
<dbReference type="GO" id="GO:0000750">
    <property type="term" value="P:pheromone-dependent signal transduction involved in conjugation with cellular fusion"/>
    <property type="evidence" value="ECO:0007669"/>
    <property type="project" value="TreeGrafter"/>
</dbReference>
<dbReference type="OrthoDB" id="2874149at2759"/>
<keyword evidence="5 10" id="KW-1133">Transmembrane helix</keyword>
<keyword evidence="6" id="KW-0297">G-protein coupled receptor</keyword>
<keyword evidence="12" id="KW-1185">Reference proteome</keyword>
<dbReference type="Pfam" id="PF02076">
    <property type="entry name" value="STE3"/>
    <property type="match status" value="1"/>
</dbReference>
<dbReference type="InterPro" id="IPR001499">
    <property type="entry name" value="GPCR_STE3"/>
</dbReference>
<dbReference type="GO" id="GO:0005886">
    <property type="term" value="C:plasma membrane"/>
    <property type="evidence" value="ECO:0007669"/>
    <property type="project" value="TreeGrafter"/>
</dbReference>
<keyword evidence="4 10" id="KW-0812">Transmembrane</keyword>
<organism evidence="11 12">
    <name type="scientific">Bimuria novae-zelandiae CBS 107.79</name>
    <dbReference type="NCBI Taxonomy" id="1447943"/>
    <lineage>
        <taxon>Eukaryota</taxon>
        <taxon>Fungi</taxon>
        <taxon>Dikarya</taxon>
        <taxon>Ascomycota</taxon>
        <taxon>Pezizomycotina</taxon>
        <taxon>Dothideomycetes</taxon>
        <taxon>Pleosporomycetidae</taxon>
        <taxon>Pleosporales</taxon>
        <taxon>Massarineae</taxon>
        <taxon>Didymosphaeriaceae</taxon>
        <taxon>Bimuria</taxon>
    </lineage>
</organism>
<protein>
    <recommendedName>
        <fullName evidence="13">STE3-domain-containing protein</fullName>
    </recommendedName>
</protein>
<evidence type="ECO:0000256" key="5">
    <source>
        <dbReference type="ARBA" id="ARBA00022989"/>
    </source>
</evidence>
<evidence type="ECO:0000256" key="4">
    <source>
        <dbReference type="ARBA" id="ARBA00022692"/>
    </source>
</evidence>
<dbReference type="PANTHER" id="PTHR28097">
    <property type="entry name" value="PHEROMONE A FACTOR RECEPTOR"/>
    <property type="match status" value="1"/>
</dbReference>
<comment type="subcellular location">
    <subcellularLocation>
        <location evidence="1">Membrane</location>
        <topology evidence="1">Multi-pass membrane protein</topology>
    </subcellularLocation>
</comment>
<dbReference type="GO" id="GO:0004932">
    <property type="term" value="F:mating-type factor pheromone receptor activity"/>
    <property type="evidence" value="ECO:0007669"/>
    <property type="project" value="InterPro"/>
</dbReference>
<keyword evidence="3" id="KW-0589">Pheromone response</keyword>
<keyword evidence="7 10" id="KW-0472">Membrane</keyword>
<evidence type="ECO:0000256" key="7">
    <source>
        <dbReference type="ARBA" id="ARBA00023136"/>
    </source>
</evidence>
<evidence type="ECO:0000256" key="2">
    <source>
        <dbReference type="ARBA" id="ARBA00011085"/>
    </source>
</evidence>
<evidence type="ECO:0000256" key="6">
    <source>
        <dbReference type="ARBA" id="ARBA00023040"/>
    </source>
</evidence>
<feature type="transmembrane region" description="Helical" evidence="10">
    <location>
        <begin position="87"/>
        <end position="107"/>
    </location>
</feature>
<feature type="transmembrane region" description="Helical" evidence="10">
    <location>
        <begin position="12"/>
        <end position="31"/>
    </location>
</feature>
<evidence type="ECO:0000313" key="12">
    <source>
        <dbReference type="Proteomes" id="UP000800036"/>
    </source>
</evidence>
<evidence type="ECO:0000313" key="11">
    <source>
        <dbReference type="EMBL" id="KAF1971895.1"/>
    </source>
</evidence>
<keyword evidence="9" id="KW-0807">Transducer</keyword>
<evidence type="ECO:0000256" key="9">
    <source>
        <dbReference type="ARBA" id="ARBA00023224"/>
    </source>
</evidence>
<evidence type="ECO:0000256" key="1">
    <source>
        <dbReference type="ARBA" id="ARBA00004141"/>
    </source>
</evidence>
<dbReference type="EMBL" id="ML976691">
    <property type="protein sequence ID" value="KAF1971895.1"/>
    <property type="molecule type" value="Genomic_DNA"/>
</dbReference>
<sequence length="178" mass="20068">MSSNVVEESHILYAQTVALPILAFPAWMLCIPPMVWQLSQRNIAVGSLILWMIILNFFNAINPLIWAQDNMSEWWDSAGLCDMEARIQMGAVVALPACAAVLARRLANVMNTRNVRLVPSKRSVIREIVLEIGMCWIYPAILMITYYAQLSTIKYTSKSRSSNGRFAKLSKSSLCRIN</sequence>
<feature type="transmembrane region" description="Helical" evidence="10">
    <location>
        <begin position="128"/>
        <end position="148"/>
    </location>
</feature>
<accession>A0A6A5V447</accession>
<evidence type="ECO:0008006" key="13">
    <source>
        <dbReference type="Google" id="ProtNLM"/>
    </source>
</evidence>
<name>A0A6A5V447_9PLEO</name>
<dbReference type="AlphaFoldDB" id="A0A6A5V447"/>
<evidence type="ECO:0000256" key="8">
    <source>
        <dbReference type="ARBA" id="ARBA00023170"/>
    </source>
</evidence>
<gene>
    <name evidence="11" type="ORF">BU23DRAFT_645904</name>
</gene>
<proteinExistence type="inferred from homology"/>
<dbReference type="Proteomes" id="UP000800036">
    <property type="component" value="Unassembled WGS sequence"/>
</dbReference>
<evidence type="ECO:0000256" key="3">
    <source>
        <dbReference type="ARBA" id="ARBA00022507"/>
    </source>
</evidence>